<dbReference type="InterPro" id="IPR000073">
    <property type="entry name" value="AB_hydrolase_1"/>
</dbReference>
<name>A0AB35BZA2_9GAMM</name>
<dbReference type="PANTHER" id="PTHR46118:SF4">
    <property type="entry name" value="PROTEIN ABHD11"/>
    <property type="match status" value="1"/>
</dbReference>
<reference evidence="3" key="1">
    <citation type="submission" date="2021-03" db="EMBL/GenBank/DDBJ databases">
        <title>Identification and antibiotic profiling of Wohlfahrtiimonas chitiniclastica, an underestimated human pathogen.</title>
        <authorList>
            <person name="Kopf A."/>
            <person name="Bunk B."/>
            <person name="Coldewey S."/>
            <person name="Gunzer F."/>
            <person name="Riedel T."/>
            <person name="Schroettner P."/>
        </authorList>
    </citation>
    <scope>NUCLEOTIDE SEQUENCE</scope>
    <source>
        <strain evidence="3">DSM 100917</strain>
    </source>
</reference>
<evidence type="ECO:0000313" key="4">
    <source>
        <dbReference type="Proteomes" id="UP000680020"/>
    </source>
</evidence>
<dbReference type="AlphaFoldDB" id="A0AB35BZA2"/>
<proteinExistence type="predicted"/>
<evidence type="ECO:0000259" key="2">
    <source>
        <dbReference type="Pfam" id="PF00561"/>
    </source>
</evidence>
<dbReference type="PANTHER" id="PTHR46118">
    <property type="entry name" value="PROTEIN ABHD11"/>
    <property type="match status" value="1"/>
</dbReference>
<dbReference type="GO" id="GO:0016787">
    <property type="term" value="F:hydrolase activity"/>
    <property type="evidence" value="ECO:0007669"/>
    <property type="project" value="UniProtKB-KW"/>
</dbReference>
<feature type="domain" description="AB hydrolase-1" evidence="2">
    <location>
        <begin position="20"/>
        <end position="115"/>
    </location>
</feature>
<evidence type="ECO:0000313" key="3">
    <source>
        <dbReference type="EMBL" id="MBS7825069.1"/>
    </source>
</evidence>
<sequence>MHTLLNHKITQPDNPQHATPIVLIHGLFGDMNNLGMIARALADYTTIQVDVRNHGESFHTDVMNYGEMAKDVVALLDHLNVEKAIIIGHSMGGKIVMRMTEMMNDRITALIVIDVAPVAYQENRHSEIFAALKAVSAQGITDRKIAAAAMAEYLDEPFVIQFLLKSFRAGKGEWKFNVPVLENQYANIVGWETIAPWNGACLFIVGGDSPYVSRKDQTAITAQLPNVQAKVIAGAGHWVHAQKTDAVVRAIDQFLSKVDAP</sequence>
<accession>A0AB35BZA2</accession>
<protein>
    <submittedName>
        <fullName evidence="3">Alpha/beta fold hydrolase</fullName>
    </submittedName>
</protein>
<comment type="caution">
    <text evidence="3">The sequence shown here is derived from an EMBL/GenBank/DDBJ whole genome shotgun (WGS) entry which is preliminary data.</text>
</comment>
<dbReference type="RefSeq" id="WP_213404169.1">
    <property type="nucleotide sequence ID" value="NZ_JAGIBT010000007.1"/>
</dbReference>
<dbReference type="InterPro" id="IPR029058">
    <property type="entry name" value="AB_hydrolase_fold"/>
</dbReference>
<keyword evidence="1 3" id="KW-0378">Hydrolase</keyword>
<dbReference type="SUPFAM" id="SSF53474">
    <property type="entry name" value="alpha/beta-Hydrolases"/>
    <property type="match status" value="1"/>
</dbReference>
<evidence type="ECO:0000256" key="1">
    <source>
        <dbReference type="ARBA" id="ARBA00022801"/>
    </source>
</evidence>
<dbReference type="Pfam" id="PF00561">
    <property type="entry name" value="Abhydrolase_1"/>
    <property type="match status" value="1"/>
</dbReference>
<gene>
    <name evidence="3" type="ORF">J7561_07610</name>
</gene>
<dbReference type="EMBL" id="JAGIBU010000006">
    <property type="protein sequence ID" value="MBS7825069.1"/>
    <property type="molecule type" value="Genomic_DNA"/>
</dbReference>
<dbReference type="Gene3D" id="3.40.50.1820">
    <property type="entry name" value="alpha/beta hydrolase"/>
    <property type="match status" value="1"/>
</dbReference>
<organism evidence="3 4">
    <name type="scientific">Wohlfahrtiimonas chitiniclastica</name>
    <dbReference type="NCBI Taxonomy" id="400946"/>
    <lineage>
        <taxon>Bacteria</taxon>
        <taxon>Pseudomonadati</taxon>
        <taxon>Pseudomonadota</taxon>
        <taxon>Gammaproteobacteria</taxon>
        <taxon>Cardiobacteriales</taxon>
        <taxon>Ignatzschineriaceae</taxon>
        <taxon>Wohlfahrtiimonas</taxon>
    </lineage>
</organism>
<dbReference type="Proteomes" id="UP000680020">
    <property type="component" value="Unassembled WGS sequence"/>
</dbReference>